<accession>A0ABU0HKP4</accession>
<dbReference type="EMBL" id="JAUSVV010000004">
    <property type="protein sequence ID" value="MDQ0442876.1"/>
    <property type="molecule type" value="Genomic_DNA"/>
</dbReference>
<dbReference type="Proteomes" id="UP001236369">
    <property type="component" value="Unassembled WGS sequence"/>
</dbReference>
<feature type="compositionally biased region" description="Pro residues" evidence="1">
    <location>
        <begin position="326"/>
        <end position="336"/>
    </location>
</feature>
<dbReference type="Pfam" id="PF06904">
    <property type="entry name" value="Extensin-like_C"/>
    <property type="match status" value="1"/>
</dbReference>
<reference evidence="4 5" key="1">
    <citation type="submission" date="2023-07" db="EMBL/GenBank/DDBJ databases">
        <title>Genomic Encyclopedia of Type Strains, Phase IV (KMG-IV): sequencing the most valuable type-strain genomes for metagenomic binning, comparative biology and taxonomic classification.</title>
        <authorList>
            <person name="Goeker M."/>
        </authorList>
    </citation>
    <scope>NUCLEOTIDE SEQUENCE [LARGE SCALE GENOMIC DNA]</scope>
    <source>
        <strain evidence="4 5">DSM 19562</strain>
    </source>
</reference>
<evidence type="ECO:0000256" key="2">
    <source>
        <dbReference type="SAM" id="SignalP"/>
    </source>
</evidence>
<dbReference type="InterPro" id="IPR009683">
    <property type="entry name" value="Extensin-like_C"/>
</dbReference>
<evidence type="ECO:0000259" key="3">
    <source>
        <dbReference type="Pfam" id="PF06904"/>
    </source>
</evidence>
<feature type="chain" id="PRO_5045290952" description="Extensin-like C-terminal domain-containing protein" evidence="2">
    <location>
        <begin position="20"/>
        <end position="336"/>
    </location>
</feature>
<feature type="domain" description="Extensin-like C-terminal" evidence="3">
    <location>
        <begin position="39"/>
        <end position="219"/>
    </location>
</feature>
<feature type="compositionally biased region" description="Pro residues" evidence="1">
    <location>
        <begin position="236"/>
        <end position="251"/>
    </location>
</feature>
<gene>
    <name evidence="4" type="ORF">QO016_002373</name>
</gene>
<comment type="caution">
    <text evidence="4">The sequence shown here is derived from an EMBL/GenBank/DDBJ whole genome shotgun (WGS) entry which is preliminary data.</text>
</comment>
<name>A0ABU0HKP4_9HYPH</name>
<feature type="signal peptide" evidence="2">
    <location>
        <begin position="1"/>
        <end position="19"/>
    </location>
</feature>
<dbReference type="RefSeq" id="WP_238248278.1">
    <property type="nucleotide sequence ID" value="NZ_BPQX01000016.1"/>
</dbReference>
<sequence length="336" mass="36129">MRRSVLAFSGLALFGAALTACSVNRFERREPWRDQAEQVCLAKKLVTQTEFITPAAAIDGPGPCGMQQPFRVTRLGNGSVILKQRMTLGCPAVAEAEAWLADTIQPAAELYFGVPVAEINAGSYSCRGRNNQPGAKLSEHGFGNAIDVMSLKLADGHVITVKGGWRGTEAEQGFLREIFLGACQRFSTVLAPGSNVFHYDHIHVDLARHDPRGLRRICQPLIKFTPQLGADGPRPVSKPLPPPRQPAPPQAPVDIEEDDPYGVSPMSRASTPTQVARAPARVPPQVPSAYTSVQPRPAFVPRPVPKVAAVPEDTGEEYGEPLQLGAPPPSVDGPIY</sequence>
<dbReference type="PROSITE" id="PS51257">
    <property type="entry name" value="PROKAR_LIPOPROTEIN"/>
    <property type="match status" value="1"/>
</dbReference>
<evidence type="ECO:0000256" key="1">
    <source>
        <dbReference type="SAM" id="MobiDB-lite"/>
    </source>
</evidence>
<evidence type="ECO:0000313" key="4">
    <source>
        <dbReference type="EMBL" id="MDQ0442876.1"/>
    </source>
</evidence>
<keyword evidence="2" id="KW-0732">Signal</keyword>
<proteinExistence type="predicted"/>
<feature type="region of interest" description="Disordered" evidence="1">
    <location>
        <begin position="225"/>
        <end position="336"/>
    </location>
</feature>
<organism evidence="4 5">
    <name type="scientific">Methylobacterium persicinum</name>
    <dbReference type="NCBI Taxonomy" id="374426"/>
    <lineage>
        <taxon>Bacteria</taxon>
        <taxon>Pseudomonadati</taxon>
        <taxon>Pseudomonadota</taxon>
        <taxon>Alphaproteobacteria</taxon>
        <taxon>Hyphomicrobiales</taxon>
        <taxon>Methylobacteriaceae</taxon>
        <taxon>Methylobacterium</taxon>
    </lineage>
</organism>
<protein>
    <recommendedName>
        <fullName evidence="3">Extensin-like C-terminal domain-containing protein</fullName>
    </recommendedName>
</protein>
<keyword evidence="5" id="KW-1185">Reference proteome</keyword>
<evidence type="ECO:0000313" key="5">
    <source>
        <dbReference type="Proteomes" id="UP001236369"/>
    </source>
</evidence>